<sequence length="57" mass="6750">MKEIIIRVPTPSDILRGEFGKHMLKAHREFLLALASIPYRYAKRLEELEKRLEEGKK</sequence>
<dbReference type="Proteomes" id="UP000001901">
    <property type="component" value="Chromosome"/>
</dbReference>
<dbReference type="STRING" id="572546.Arcpr_1721"/>
<evidence type="ECO:0000313" key="2">
    <source>
        <dbReference type="Proteomes" id="UP000001901"/>
    </source>
</evidence>
<proteinExistence type="predicted"/>
<accession>D2RF72</accession>
<dbReference type="RefSeq" id="WP_012941101.1">
    <property type="nucleotide sequence ID" value="NC_013741.1"/>
</dbReference>
<dbReference type="HOGENOM" id="CLU_206258_0_0_2"/>
<name>D2RF72_ARCPA</name>
<gene>
    <name evidence="1" type="ordered locus">Arcpr_1721</name>
</gene>
<protein>
    <submittedName>
        <fullName evidence="1">Uncharacterized protein</fullName>
    </submittedName>
</protein>
<evidence type="ECO:0000313" key="1">
    <source>
        <dbReference type="EMBL" id="ADB58766.1"/>
    </source>
</evidence>
<reference evidence="1 2" key="1">
    <citation type="journal article" date="2010" name="Stand. Genomic Sci.">
        <title>Complete genome sequence of Archaeoglobus profundus type strain (AV18).</title>
        <authorList>
            <person name="von Jan M."/>
            <person name="Lapidus A."/>
            <person name="Del Rio T.G."/>
            <person name="Copeland A."/>
            <person name="Tice H."/>
            <person name="Cheng J.F."/>
            <person name="Lucas S."/>
            <person name="Chen F."/>
            <person name="Nolan M."/>
            <person name="Goodwin L."/>
            <person name="Han C."/>
            <person name="Pitluck S."/>
            <person name="Liolios K."/>
            <person name="Ivanova N."/>
            <person name="Mavromatis K."/>
            <person name="Ovchinnikova G."/>
            <person name="Chertkov O."/>
            <person name="Pati A."/>
            <person name="Chen A."/>
            <person name="Palaniappan K."/>
            <person name="Land M."/>
            <person name="Hauser L."/>
            <person name="Chang Y.J."/>
            <person name="Jeffries C.D."/>
            <person name="Saunders E."/>
            <person name="Brettin T."/>
            <person name="Detter J.C."/>
            <person name="Chain P."/>
            <person name="Eichinger K."/>
            <person name="Huber H."/>
            <person name="Spring S."/>
            <person name="Rohde M."/>
            <person name="Goker M."/>
            <person name="Wirth R."/>
            <person name="Woyke T."/>
            <person name="Bristow J."/>
            <person name="Eisen J.A."/>
            <person name="Markowitz V."/>
            <person name="Hugenholtz P."/>
            <person name="Kyrpides N.C."/>
            <person name="Klenk H.P."/>
        </authorList>
    </citation>
    <scope>NUCLEOTIDE SEQUENCE [LARGE SCALE GENOMIC DNA]</scope>
    <source>
        <strain evidence="2">DSM 5631 / JCM 9629 / NBRC 100127 / Av18</strain>
    </source>
</reference>
<dbReference type="EMBL" id="CP001857">
    <property type="protein sequence ID" value="ADB58766.1"/>
    <property type="molecule type" value="Genomic_DNA"/>
</dbReference>
<organism evidence="1 2">
    <name type="scientific">Archaeoglobus profundus (strain DSM 5631 / JCM 9629 / NBRC 100127 / Av18)</name>
    <dbReference type="NCBI Taxonomy" id="572546"/>
    <lineage>
        <taxon>Archaea</taxon>
        <taxon>Methanobacteriati</taxon>
        <taxon>Methanobacteriota</taxon>
        <taxon>Archaeoglobi</taxon>
        <taxon>Archaeoglobales</taxon>
        <taxon>Archaeoglobaceae</taxon>
        <taxon>Archaeoglobus</taxon>
    </lineage>
</organism>
<dbReference type="KEGG" id="apo:Arcpr_1721"/>
<keyword evidence="2" id="KW-1185">Reference proteome</keyword>
<dbReference type="AlphaFoldDB" id="D2RF72"/>
<dbReference type="PaxDb" id="572546-Arcpr_1721"/>
<dbReference type="GeneID" id="58788625"/>
<dbReference type="eggNOG" id="arCOG10696">
    <property type="taxonomic scope" value="Archaea"/>
</dbReference>